<gene>
    <name evidence="3" type="primary">sctC</name>
    <name evidence="7" type="ORF">SY86_12585</name>
</gene>
<dbReference type="RefSeq" id="WP_016191026.1">
    <property type="nucleotide sequence ID" value="NZ_CP089932.1"/>
</dbReference>
<evidence type="ECO:0000256" key="1">
    <source>
        <dbReference type="ARBA" id="ARBA00004442"/>
    </source>
</evidence>
<dbReference type="GO" id="GO:0009279">
    <property type="term" value="C:cell outer membrane"/>
    <property type="evidence" value="ECO:0007669"/>
    <property type="project" value="UniProtKB-SubCell"/>
</dbReference>
<dbReference type="InterPro" id="IPR050810">
    <property type="entry name" value="Bact_Secretion_Sys_Channel"/>
</dbReference>
<feature type="domain" description="NolW-like" evidence="6">
    <location>
        <begin position="121"/>
        <end position="172"/>
    </location>
</feature>
<evidence type="ECO:0000256" key="3">
    <source>
        <dbReference type="HAMAP-Rule" id="MF_02219"/>
    </source>
</evidence>
<keyword evidence="3" id="KW-0472">Membrane</keyword>
<reference evidence="7 8" key="1">
    <citation type="submission" date="2015-01" db="EMBL/GenBank/DDBJ databases">
        <title>Erwinia tracheiphila.</title>
        <authorList>
            <person name="Shapiro L.R."/>
        </authorList>
    </citation>
    <scope>NUCLEOTIDE SEQUENCE [LARGE SCALE GENOMIC DNA]</scope>
    <source>
        <strain evidence="7 8">BuffGH</strain>
    </source>
</reference>
<organism evidence="7 8">
    <name type="scientific">Erwinia tracheiphila</name>
    <dbReference type="NCBI Taxonomy" id="65700"/>
    <lineage>
        <taxon>Bacteria</taxon>
        <taxon>Pseudomonadati</taxon>
        <taxon>Pseudomonadota</taxon>
        <taxon>Gammaproteobacteria</taxon>
        <taxon>Enterobacterales</taxon>
        <taxon>Erwiniaceae</taxon>
        <taxon>Erwinia</taxon>
    </lineage>
</organism>
<keyword evidence="3 4" id="KW-0813">Transport</keyword>
<feature type="domain" description="Type II/III secretion system secretin-like" evidence="5">
    <location>
        <begin position="362"/>
        <end position="518"/>
    </location>
</feature>
<dbReference type="PRINTS" id="PR01337">
    <property type="entry name" value="TYPE3OMGPROT"/>
</dbReference>
<keyword evidence="2 3" id="KW-0732">Signal</keyword>
<dbReference type="STRING" id="65700.SY86_12585"/>
<dbReference type="PANTHER" id="PTHR30332">
    <property type="entry name" value="PROBABLE GENERAL SECRETION PATHWAY PROTEIN D"/>
    <property type="match status" value="1"/>
</dbReference>
<name>A0A0M2KFF6_9GAMM</name>
<feature type="signal peptide" evidence="3">
    <location>
        <begin position="1"/>
        <end position="26"/>
    </location>
</feature>
<dbReference type="PATRIC" id="fig|65700.7.peg.3173"/>
<dbReference type="Gene3D" id="3.55.50.30">
    <property type="match status" value="1"/>
</dbReference>
<dbReference type="Proteomes" id="UP000033924">
    <property type="component" value="Unassembled WGS sequence"/>
</dbReference>
<dbReference type="InterPro" id="IPR004846">
    <property type="entry name" value="T2SS/T3SS_dom"/>
</dbReference>
<evidence type="ECO:0000259" key="6">
    <source>
        <dbReference type="Pfam" id="PF03958"/>
    </source>
</evidence>
<dbReference type="InterPro" id="IPR005644">
    <property type="entry name" value="NolW-like"/>
</dbReference>
<comment type="function">
    <text evidence="3">Component of the type III secretion system (T3SS), also called injectisome, which is used to inject bacterial effector proteins into eukaryotic host cells. Forms a ring-shaped multimeric structure with an apparent central pore in the outer membrane.</text>
</comment>
<evidence type="ECO:0000256" key="2">
    <source>
        <dbReference type="ARBA" id="ARBA00022729"/>
    </source>
</evidence>
<dbReference type="PANTHER" id="PTHR30332:SF5">
    <property type="entry name" value="SPI-1 TYPE 3 SECRETION SYSTEM SECRETIN"/>
    <property type="match status" value="1"/>
</dbReference>
<comment type="subunit">
    <text evidence="3">The core secretion machinery of the T3SS is composed of approximately 20 different proteins, including cytoplasmic components, a base, an export apparatus and a needle. This subunit is part of the base, which anchors the injectisome in the bacterial cell envelope. Forms a stable homooligomeric complex.</text>
</comment>
<dbReference type="Gene3D" id="3.30.1370.120">
    <property type="match status" value="2"/>
</dbReference>
<proteinExistence type="inferred from homology"/>
<dbReference type="InterPro" id="IPR038591">
    <property type="entry name" value="NolW-like_sf"/>
</dbReference>
<keyword evidence="3" id="KW-0811">Translocation</keyword>
<dbReference type="InterPro" id="IPR003522">
    <property type="entry name" value="T3SS_OM_pore_YscC"/>
</dbReference>
<keyword evidence="3" id="KW-0653">Protein transport</keyword>
<evidence type="ECO:0000259" key="5">
    <source>
        <dbReference type="Pfam" id="PF00263"/>
    </source>
</evidence>
<dbReference type="GO" id="GO:0015627">
    <property type="term" value="C:type II protein secretion system complex"/>
    <property type="evidence" value="ECO:0007669"/>
    <property type="project" value="TreeGrafter"/>
</dbReference>
<evidence type="ECO:0000313" key="8">
    <source>
        <dbReference type="Proteomes" id="UP000033924"/>
    </source>
</evidence>
<comment type="caution">
    <text evidence="7">The sequence shown here is derived from an EMBL/GenBank/DDBJ whole genome shotgun (WGS) entry which is preliminary data.</text>
</comment>
<keyword evidence="8" id="KW-1185">Reference proteome</keyword>
<sequence length="674" mass="74250" precursor="true">MVEKSKSRCRLLGALLMLCTTLQAGAQTPSDWKEQSYAYSADHTPLSTVLQDFATGHGVDLQLGNVEDTEITAKMRADNASVFLDRLALEHRFQWFVYNNTLYVSPQDEQSSERLEISPDAAPDIKQALTGIGLLDPRFGWGELPDDGVVLVTGPPQYLELIKRFSEQREKKEDRRKVMTFPLKYASVADRTIHYRDQTLVIPGVATMLNELMGGKHAAPTSANGSEAIMGAQDTNAMMQNTESLLARLSGRTNRANRTGDSSVDDLNGRISADVRNNALLIRDDNKRHDEYAQLIAKIDVPQNLVEIDAVIMDIDRTALNRLEANWQATLGGVTGGTSLMSGSGTLFVSDFKRFFADIQTLEGEGTASIVANPSVLTLENQPAVIDFSQTAYITATGERVADIQPVTAGTSLQVTPRAVGYQGHNAIQLMIDIEDGQLETNIDGQATGMKRGTVSTQALISENRALVLGGFHVEESGDRARRIPLLGDIPWIGKLFTSTRHEISQRQRLFILTPRLIGDQTDPTRYVTADNRQQLNDAMERVERRHGNVNMHDVIENAMRDLVERQTPAGFQQQLSGARLSEVCRQVPGLLFDGSRAQWYSGSNGSVQLNVGVVRNITKKPLRFDESNCASRRTMAVAVWPGSTLAPGQSAEVYMALNPNRALTESRESLINH</sequence>
<dbReference type="GO" id="GO:0030257">
    <property type="term" value="C:type III protein secretion system complex"/>
    <property type="evidence" value="ECO:0007669"/>
    <property type="project" value="UniProtKB-UniRule"/>
</dbReference>
<evidence type="ECO:0000256" key="4">
    <source>
        <dbReference type="RuleBase" id="RU004004"/>
    </source>
</evidence>
<comment type="similarity">
    <text evidence="3">Belongs to the bacterial secretin family. T3SS SctC subfamily.</text>
</comment>
<protein>
    <recommendedName>
        <fullName evidence="3">Type 3 secretion system secretin</fullName>
        <shortName evidence="3">T3SS secretin</shortName>
    </recommendedName>
</protein>
<dbReference type="AlphaFoldDB" id="A0A0M2KFF6"/>
<feature type="chain" id="PRO_5026403682" description="Type 3 secretion system secretin" evidence="3">
    <location>
        <begin position="27"/>
        <end position="674"/>
    </location>
</feature>
<dbReference type="Pfam" id="PF00263">
    <property type="entry name" value="Secretin"/>
    <property type="match status" value="1"/>
</dbReference>
<dbReference type="EMBL" id="JXNU01000003">
    <property type="protein sequence ID" value="KKF36067.1"/>
    <property type="molecule type" value="Genomic_DNA"/>
</dbReference>
<dbReference type="NCBIfam" id="TIGR02516">
    <property type="entry name" value="type_III_yscC"/>
    <property type="match status" value="1"/>
</dbReference>
<evidence type="ECO:0000313" key="7">
    <source>
        <dbReference type="EMBL" id="KKF36067.1"/>
    </source>
</evidence>
<dbReference type="GO" id="GO:0030254">
    <property type="term" value="P:protein secretion by the type III secretion system"/>
    <property type="evidence" value="ECO:0007669"/>
    <property type="project" value="UniProtKB-UniRule"/>
</dbReference>
<accession>A0A0M2KFF6</accession>
<dbReference type="Pfam" id="PF03958">
    <property type="entry name" value="Secretin_N"/>
    <property type="match status" value="2"/>
</dbReference>
<dbReference type="HAMAP" id="MF_02219">
    <property type="entry name" value="Type_III_secretin"/>
    <property type="match status" value="1"/>
</dbReference>
<comment type="subcellular location">
    <subcellularLocation>
        <location evidence="1 3 4">Cell outer membrane</location>
    </subcellularLocation>
</comment>
<feature type="domain" description="NolW-like" evidence="6">
    <location>
        <begin position="179"/>
        <end position="303"/>
    </location>
</feature>
<keyword evidence="3" id="KW-0998">Cell outer membrane</keyword>